<dbReference type="InterPro" id="IPR036291">
    <property type="entry name" value="NAD(P)-bd_dom_sf"/>
</dbReference>
<keyword evidence="10" id="KW-0443">Lipid metabolism</keyword>
<dbReference type="RefSeq" id="WP_163472773.1">
    <property type="nucleotide sequence ID" value="NZ_JAAGWZ010000002.1"/>
</dbReference>
<dbReference type="InterPro" id="IPR006108">
    <property type="entry name" value="3HC_DH_C"/>
</dbReference>
<keyword evidence="12" id="KW-0413">Isomerase</keyword>
<feature type="domain" description="3-hydroxyacyl-CoA dehydrogenase C-terminal" evidence="16">
    <location>
        <begin position="483"/>
        <end position="573"/>
    </location>
</feature>
<comment type="subcellular location">
    <subcellularLocation>
        <location evidence="1">Peroxisome</location>
    </subcellularLocation>
</comment>
<keyword evidence="7" id="KW-0442">Lipid degradation</keyword>
<protein>
    <submittedName>
        <fullName evidence="18">3-hydroxyacyl-CoA dehydrogenase</fullName>
    </submittedName>
</protein>
<dbReference type="AlphaFoldDB" id="A0A7C9TR77"/>
<evidence type="ECO:0000313" key="19">
    <source>
        <dbReference type="Proteomes" id="UP000479756"/>
    </source>
</evidence>
<evidence type="ECO:0000256" key="14">
    <source>
        <dbReference type="ARBA" id="ARBA00023268"/>
    </source>
</evidence>
<dbReference type="GO" id="GO:0006635">
    <property type="term" value="P:fatty acid beta-oxidation"/>
    <property type="evidence" value="ECO:0007669"/>
    <property type="project" value="UniProtKB-UniPathway"/>
</dbReference>
<dbReference type="GO" id="GO:0016853">
    <property type="term" value="F:isomerase activity"/>
    <property type="evidence" value="ECO:0007669"/>
    <property type="project" value="UniProtKB-KW"/>
</dbReference>
<comment type="pathway">
    <text evidence="3">Lipid metabolism; butanoate metabolism.</text>
</comment>
<dbReference type="InterPro" id="IPR001753">
    <property type="entry name" value="Enoyl-CoA_hydra/iso"/>
</dbReference>
<evidence type="ECO:0000256" key="6">
    <source>
        <dbReference type="ARBA" id="ARBA00022832"/>
    </source>
</evidence>
<dbReference type="GO" id="GO:0003857">
    <property type="term" value="F:(3S)-3-hydroxyacyl-CoA dehydrogenase (NAD+) activity"/>
    <property type="evidence" value="ECO:0007669"/>
    <property type="project" value="UniProtKB-EC"/>
</dbReference>
<dbReference type="UniPathway" id="UPA00659"/>
<evidence type="ECO:0000256" key="11">
    <source>
        <dbReference type="ARBA" id="ARBA00023140"/>
    </source>
</evidence>
<dbReference type="Pfam" id="PF00378">
    <property type="entry name" value="ECH_1"/>
    <property type="match status" value="1"/>
</dbReference>
<evidence type="ECO:0000313" key="18">
    <source>
        <dbReference type="EMBL" id="NEM91084.1"/>
    </source>
</evidence>
<evidence type="ECO:0000256" key="3">
    <source>
        <dbReference type="ARBA" id="ARBA00005086"/>
    </source>
</evidence>
<reference evidence="18 19" key="1">
    <citation type="journal article" date="2014" name="Int. J. Syst. Evol. Microbiol.">
        <title>Description of Galbitalea soli gen. nov., sp. nov., and Frondihabitans sucicola sp. nov.</title>
        <authorList>
            <person name="Kim S.J."/>
            <person name="Lim J.M."/>
            <person name="Ahn J.H."/>
            <person name="Weon H.Y."/>
            <person name="Hamada M."/>
            <person name="Suzuki K."/>
            <person name="Ahn T.Y."/>
            <person name="Kwon S.W."/>
        </authorList>
    </citation>
    <scope>NUCLEOTIDE SEQUENCE [LARGE SCALE GENOMIC DNA]</scope>
    <source>
        <strain evidence="18 19">NBRC 108727</strain>
    </source>
</reference>
<name>A0A7C9TR77_9MICO</name>
<evidence type="ECO:0000256" key="12">
    <source>
        <dbReference type="ARBA" id="ARBA00023235"/>
    </source>
</evidence>
<dbReference type="SUPFAM" id="SSF48179">
    <property type="entry name" value="6-phosphogluconate dehydrogenase C-terminal domain-like"/>
    <property type="match status" value="2"/>
</dbReference>
<evidence type="ECO:0000256" key="10">
    <source>
        <dbReference type="ARBA" id="ARBA00023098"/>
    </source>
</evidence>
<comment type="catalytic activity">
    <reaction evidence="15">
        <text>a (3S)-3-hydroxyacyl-CoA + NAD(+) = a 3-oxoacyl-CoA + NADH + H(+)</text>
        <dbReference type="Rhea" id="RHEA:22432"/>
        <dbReference type="ChEBI" id="CHEBI:15378"/>
        <dbReference type="ChEBI" id="CHEBI:57318"/>
        <dbReference type="ChEBI" id="CHEBI:57540"/>
        <dbReference type="ChEBI" id="CHEBI:57945"/>
        <dbReference type="ChEBI" id="CHEBI:90726"/>
        <dbReference type="EC" id="1.1.1.35"/>
    </reaction>
</comment>
<keyword evidence="19" id="KW-1185">Reference proteome</keyword>
<evidence type="ECO:0000259" key="17">
    <source>
        <dbReference type="Pfam" id="PF02737"/>
    </source>
</evidence>
<comment type="caution">
    <text evidence="18">The sequence shown here is derived from an EMBL/GenBank/DDBJ whole genome shotgun (WGS) entry which is preliminary data.</text>
</comment>
<keyword evidence="14" id="KW-0511">Multifunctional enzyme</keyword>
<dbReference type="PANTHER" id="PTHR23309:SF49">
    <property type="entry name" value="PEROXISOMAL BIFUNCTIONAL ENZYME"/>
    <property type="match status" value="1"/>
</dbReference>
<keyword evidence="8" id="KW-0560">Oxidoreductase</keyword>
<keyword evidence="13" id="KW-0456">Lyase</keyword>
<evidence type="ECO:0000256" key="4">
    <source>
        <dbReference type="ARBA" id="ARBA00009463"/>
    </source>
</evidence>
<evidence type="ECO:0000256" key="13">
    <source>
        <dbReference type="ARBA" id="ARBA00023239"/>
    </source>
</evidence>
<evidence type="ECO:0000256" key="15">
    <source>
        <dbReference type="ARBA" id="ARBA00049556"/>
    </source>
</evidence>
<dbReference type="SUPFAM" id="SSF51735">
    <property type="entry name" value="NAD(P)-binding Rossmann-fold domains"/>
    <property type="match status" value="1"/>
</dbReference>
<comment type="similarity">
    <text evidence="4">Belongs to the 3-hydroxyacyl-CoA dehydrogenase family.</text>
</comment>
<keyword evidence="6" id="KW-0276">Fatty acid metabolism</keyword>
<keyword evidence="11" id="KW-0576">Peroxisome</keyword>
<evidence type="ECO:0000256" key="5">
    <source>
        <dbReference type="ARBA" id="ARBA00011245"/>
    </source>
</evidence>
<evidence type="ECO:0000256" key="7">
    <source>
        <dbReference type="ARBA" id="ARBA00022963"/>
    </source>
</evidence>
<dbReference type="FunFam" id="3.40.50.720:FF:000009">
    <property type="entry name" value="Fatty oxidation complex, alpha subunit"/>
    <property type="match status" value="1"/>
</dbReference>
<evidence type="ECO:0000256" key="9">
    <source>
        <dbReference type="ARBA" id="ARBA00023027"/>
    </source>
</evidence>
<dbReference type="Pfam" id="PF00725">
    <property type="entry name" value="3HCDH"/>
    <property type="match status" value="2"/>
</dbReference>
<dbReference type="Proteomes" id="UP000479756">
    <property type="component" value="Unassembled WGS sequence"/>
</dbReference>
<dbReference type="CDD" id="cd06558">
    <property type="entry name" value="crotonase-like"/>
    <property type="match status" value="1"/>
</dbReference>
<feature type="domain" description="3-hydroxyacyl-CoA dehydrogenase NAD binding" evidence="17">
    <location>
        <begin position="303"/>
        <end position="478"/>
    </location>
</feature>
<evidence type="ECO:0000256" key="1">
    <source>
        <dbReference type="ARBA" id="ARBA00004275"/>
    </source>
</evidence>
<feature type="domain" description="3-hydroxyacyl-CoA dehydrogenase C-terminal" evidence="16">
    <location>
        <begin position="603"/>
        <end position="682"/>
    </location>
</feature>
<evidence type="ECO:0000256" key="8">
    <source>
        <dbReference type="ARBA" id="ARBA00023002"/>
    </source>
</evidence>
<dbReference type="EMBL" id="JAAGWZ010000002">
    <property type="protein sequence ID" value="NEM91084.1"/>
    <property type="molecule type" value="Genomic_DNA"/>
</dbReference>
<sequence length="690" mass="72429">MAGSARVDQHREGDVLIVTMVNPPVNTLGRPLRRDLLAALENAEADPTIKAVVVTGRGNFSAGADLAEFDSGEGLAEPTLHLTIAGYLDSMKTPTIAAITGVALGGGLELALACSARIAERDSRLGLPETTLGFMPGAGGTQRLPRAIGIEAALDLIMTGRSVDGSQALSMGLVDAIDSDVIAAAIAMAARLAASASASANANAKPRLRDDAVEEPLAEALVEAARRSAARNPRVNAGVLDALAALSAAVTLPFDKGLAREFELFRSLALQPEARAARYRFLSERAAGRVPTPDESTTPVSRAAVVGAGTMGRGITLALLGAGVVTTIIDTDLERVDSAVAAIAAELERSVSKGRLSGRQRDEQLASLTGVVGLDGAADVDAVIEAVFEDLQVKIDVFAQLDSIARPGTILASNTSSLDLNLIAGATKRPESVVGMHFFSPANIMKLVEVVNGAHTAPATLASTVALAKRMKKIPVVAEVGPGFIGNRIFDQYLRQANSLVLEGLEPSRVDRVLEAWGMAMGPFRVLDVIGNDVPWMARRAAPGAKDPAWAIADAVAERGWFGRKSGIGWYRYAADGSSSPNSEVGSLYSPGRGDRAIDDAEIVERCVLAMVREAADVLEAAIAASSADVDTVMVNGYGFPARHGGPWFFASDLGFDRANRAMVKWARVTSDPFWEPSTFLRSREDRPTP</sequence>
<dbReference type="PANTHER" id="PTHR23309">
    <property type="entry name" value="3-HYDROXYACYL-COA DEHYROGENASE"/>
    <property type="match status" value="1"/>
</dbReference>
<comment type="pathway">
    <text evidence="2">Lipid metabolism; fatty acid beta-oxidation.</text>
</comment>
<evidence type="ECO:0000259" key="16">
    <source>
        <dbReference type="Pfam" id="PF00725"/>
    </source>
</evidence>
<dbReference type="SUPFAM" id="SSF52096">
    <property type="entry name" value="ClpP/crotonase"/>
    <property type="match status" value="1"/>
</dbReference>
<accession>A0A7C9TR77</accession>
<comment type="subunit">
    <text evidence="5">Monomer.</text>
</comment>
<dbReference type="GO" id="GO:0070403">
    <property type="term" value="F:NAD+ binding"/>
    <property type="evidence" value="ECO:0007669"/>
    <property type="project" value="InterPro"/>
</dbReference>
<dbReference type="InterPro" id="IPR008927">
    <property type="entry name" value="6-PGluconate_DH-like_C_sf"/>
</dbReference>
<dbReference type="Pfam" id="PF02737">
    <property type="entry name" value="3HCDH_N"/>
    <property type="match status" value="1"/>
</dbReference>
<keyword evidence="9" id="KW-0520">NAD</keyword>
<dbReference type="GO" id="GO:0004300">
    <property type="term" value="F:enoyl-CoA hydratase activity"/>
    <property type="evidence" value="ECO:0007669"/>
    <property type="project" value="UniProtKB-ARBA"/>
</dbReference>
<proteinExistence type="inferred from homology"/>
<gene>
    <name evidence="18" type="ORF">G3T37_06915</name>
</gene>
<dbReference type="Gene3D" id="3.90.226.10">
    <property type="entry name" value="2-enoyl-CoA Hydratase, Chain A, domain 1"/>
    <property type="match status" value="1"/>
</dbReference>
<dbReference type="InterPro" id="IPR006176">
    <property type="entry name" value="3-OHacyl-CoA_DH_NAD-bd"/>
</dbReference>
<dbReference type="Gene3D" id="1.10.1040.50">
    <property type="match status" value="1"/>
</dbReference>
<organism evidence="18 19">
    <name type="scientific">Galbitalea soli</name>
    <dbReference type="NCBI Taxonomy" id="1268042"/>
    <lineage>
        <taxon>Bacteria</taxon>
        <taxon>Bacillati</taxon>
        <taxon>Actinomycetota</taxon>
        <taxon>Actinomycetes</taxon>
        <taxon>Micrococcales</taxon>
        <taxon>Microbacteriaceae</taxon>
        <taxon>Galbitalea</taxon>
    </lineage>
</organism>
<dbReference type="Gene3D" id="3.40.50.720">
    <property type="entry name" value="NAD(P)-binding Rossmann-like Domain"/>
    <property type="match status" value="1"/>
</dbReference>
<dbReference type="InterPro" id="IPR029045">
    <property type="entry name" value="ClpP/crotonase-like_dom_sf"/>
</dbReference>
<evidence type="ECO:0000256" key="2">
    <source>
        <dbReference type="ARBA" id="ARBA00005005"/>
    </source>
</evidence>